<accession>D6WNQ8</accession>
<sequence length="125" mass="14047">MLEINEFIRNFRQGTSLLNRINPQQDTFGPFSLLIPSENNIIKLIDPYFQQDSFPVNQSVLAQSIFPLQGSDRSLSKQIDAVGTVTYIMHAGSGRVSGPRILPVAIVTVRVRFSGFRSNELFVVY</sequence>
<proteinExistence type="predicted"/>
<dbReference type="EMBL" id="KQ971342">
    <property type="protein sequence ID" value="EFA03743.1"/>
    <property type="molecule type" value="Genomic_DNA"/>
</dbReference>
<reference evidence="1 2" key="1">
    <citation type="journal article" date="2008" name="Nature">
        <title>The genome of the model beetle and pest Tribolium castaneum.</title>
        <authorList>
            <consortium name="Tribolium Genome Sequencing Consortium"/>
            <person name="Richards S."/>
            <person name="Gibbs R.A."/>
            <person name="Weinstock G.M."/>
            <person name="Brown S.J."/>
            <person name="Denell R."/>
            <person name="Beeman R.W."/>
            <person name="Gibbs R."/>
            <person name="Beeman R.W."/>
            <person name="Brown S.J."/>
            <person name="Bucher G."/>
            <person name="Friedrich M."/>
            <person name="Grimmelikhuijzen C.J."/>
            <person name="Klingler M."/>
            <person name="Lorenzen M."/>
            <person name="Richards S."/>
            <person name="Roth S."/>
            <person name="Schroder R."/>
            <person name="Tautz D."/>
            <person name="Zdobnov E.M."/>
            <person name="Muzny D."/>
            <person name="Gibbs R.A."/>
            <person name="Weinstock G.M."/>
            <person name="Attaway T."/>
            <person name="Bell S."/>
            <person name="Buhay C.J."/>
            <person name="Chandrabose M.N."/>
            <person name="Chavez D."/>
            <person name="Clerk-Blankenburg K.P."/>
            <person name="Cree A."/>
            <person name="Dao M."/>
            <person name="Davis C."/>
            <person name="Chacko J."/>
            <person name="Dinh H."/>
            <person name="Dugan-Rocha S."/>
            <person name="Fowler G."/>
            <person name="Garner T.T."/>
            <person name="Garnes J."/>
            <person name="Gnirke A."/>
            <person name="Hawes A."/>
            <person name="Hernandez J."/>
            <person name="Hines S."/>
            <person name="Holder M."/>
            <person name="Hume J."/>
            <person name="Jhangiani S.N."/>
            <person name="Joshi V."/>
            <person name="Khan Z.M."/>
            <person name="Jackson L."/>
            <person name="Kovar C."/>
            <person name="Kowis A."/>
            <person name="Lee S."/>
            <person name="Lewis L.R."/>
            <person name="Margolis J."/>
            <person name="Morgan M."/>
            <person name="Nazareth L.V."/>
            <person name="Nguyen N."/>
            <person name="Okwuonu G."/>
            <person name="Parker D."/>
            <person name="Richards S."/>
            <person name="Ruiz S.J."/>
            <person name="Santibanez J."/>
            <person name="Savard J."/>
            <person name="Scherer S.E."/>
            <person name="Schneider B."/>
            <person name="Sodergren E."/>
            <person name="Tautz D."/>
            <person name="Vattahil S."/>
            <person name="Villasana D."/>
            <person name="White C.S."/>
            <person name="Wright R."/>
            <person name="Park Y."/>
            <person name="Beeman R.W."/>
            <person name="Lord J."/>
            <person name="Oppert B."/>
            <person name="Lorenzen M."/>
            <person name="Brown S."/>
            <person name="Wang L."/>
            <person name="Savard J."/>
            <person name="Tautz D."/>
            <person name="Richards S."/>
            <person name="Weinstock G."/>
            <person name="Gibbs R.A."/>
            <person name="Liu Y."/>
            <person name="Worley K."/>
            <person name="Weinstock G."/>
            <person name="Elsik C.G."/>
            <person name="Reese J.T."/>
            <person name="Elhaik E."/>
            <person name="Landan G."/>
            <person name="Graur D."/>
            <person name="Arensburger P."/>
            <person name="Atkinson P."/>
            <person name="Beeman R.W."/>
            <person name="Beidler J."/>
            <person name="Brown S.J."/>
            <person name="Demuth J.P."/>
            <person name="Drury D.W."/>
            <person name="Du Y.Z."/>
            <person name="Fujiwara H."/>
            <person name="Lorenzen M."/>
            <person name="Maselli V."/>
            <person name="Osanai M."/>
            <person name="Park Y."/>
            <person name="Robertson H.M."/>
            <person name="Tu Z."/>
            <person name="Wang J.J."/>
            <person name="Wang S."/>
            <person name="Richards S."/>
            <person name="Song H."/>
            <person name="Zhang L."/>
            <person name="Sodergren E."/>
            <person name="Werner D."/>
            <person name="Stanke M."/>
            <person name="Morgenstern B."/>
            <person name="Solovyev V."/>
            <person name="Kosarev P."/>
            <person name="Brown G."/>
            <person name="Chen H.C."/>
            <person name="Ermolaeva O."/>
            <person name="Hlavina W."/>
            <person name="Kapustin Y."/>
            <person name="Kiryutin B."/>
            <person name="Kitts P."/>
            <person name="Maglott D."/>
            <person name="Pruitt K."/>
            <person name="Sapojnikov V."/>
            <person name="Souvorov A."/>
            <person name="Mackey A.J."/>
            <person name="Waterhouse R.M."/>
            <person name="Wyder S."/>
            <person name="Zdobnov E.M."/>
            <person name="Zdobnov E.M."/>
            <person name="Wyder S."/>
            <person name="Kriventseva E.V."/>
            <person name="Kadowaki T."/>
            <person name="Bork P."/>
            <person name="Aranda M."/>
            <person name="Bao R."/>
            <person name="Beermann A."/>
            <person name="Berns N."/>
            <person name="Bolognesi R."/>
            <person name="Bonneton F."/>
            <person name="Bopp D."/>
            <person name="Brown S.J."/>
            <person name="Bucher G."/>
            <person name="Butts T."/>
            <person name="Chaumot A."/>
            <person name="Denell R.E."/>
            <person name="Ferrier D.E."/>
            <person name="Friedrich M."/>
            <person name="Gordon C.M."/>
            <person name="Jindra M."/>
            <person name="Klingler M."/>
            <person name="Lan Q."/>
            <person name="Lattorff H.M."/>
            <person name="Laudet V."/>
            <person name="von Levetsow C."/>
            <person name="Liu Z."/>
            <person name="Lutz R."/>
            <person name="Lynch J.A."/>
            <person name="da Fonseca R.N."/>
            <person name="Posnien N."/>
            <person name="Reuter R."/>
            <person name="Roth S."/>
            <person name="Savard J."/>
            <person name="Schinko J.B."/>
            <person name="Schmitt C."/>
            <person name="Schoppmeier M."/>
            <person name="Schroder R."/>
            <person name="Shippy T.D."/>
            <person name="Simonnet F."/>
            <person name="Marques-Souza H."/>
            <person name="Tautz D."/>
            <person name="Tomoyasu Y."/>
            <person name="Trauner J."/>
            <person name="Van der Zee M."/>
            <person name="Vervoort M."/>
            <person name="Wittkopp N."/>
            <person name="Wimmer E.A."/>
            <person name="Yang X."/>
            <person name="Jones A.K."/>
            <person name="Sattelle D.B."/>
            <person name="Ebert P.R."/>
            <person name="Nelson D."/>
            <person name="Scott J.G."/>
            <person name="Beeman R.W."/>
            <person name="Muthukrishnan S."/>
            <person name="Kramer K.J."/>
            <person name="Arakane Y."/>
            <person name="Beeman R.W."/>
            <person name="Zhu Q."/>
            <person name="Hogenkamp D."/>
            <person name="Dixit R."/>
            <person name="Oppert B."/>
            <person name="Jiang H."/>
            <person name="Zou Z."/>
            <person name="Marshall J."/>
            <person name="Elpidina E."/>
            <person name="Vinokurov K."/>
            <person name="Oppert C."/>
            <person name="Zou Z."/>
            <person name="Evans J."/>
            <person name="Lu Z."/>
            <person name="Zhao P."/>
            <person name="Sumathipala N."/>
            <person name="Altincicek B."/>
            <person name="Vilcinskas A."/>
            <person name="Williams M."/>
            <person name="Hultmark D."/>
            <person name="Hetru C."/>
            <person name="Jiang H."/>
            <person name="Grimmelikhuijzen C.J."/>
            <person name="Hauser F."/>
            <person name="Cazzamali G."/>
            <person name="Williamson M."/>
            <person name="Park Y."/>
            <person name="Li B."/>
            <person name="Tanaka Y."/>
            <person name="Predel R."/>
            <person name="Neupert S."/>
            <person name="Schachtner J."/>
            <person name="Verleyen P."/>
            <person name="Raible F."/>
            <person name="Bork P."/>
            <person name="Friedrich M."/>
            <person name="Walden K.K."/>
            <person name="Robertson H.M."/>
            <person name="Angeli S."/>
            <person name="Foret S."/>
            <person name="Bucher G."/>
            <person name="Schuetz S."/>
            <person name="Maleszka R."/>
            <person name="Wimmer E.A."/>
            <person name="Beeman R.W."/>
            <person name="Lorenzen M."/>
            <person name="Tomoyasu Y."/>
            <person name="Miller S.C."/>
            <person name="Grossmann D."/>
            <person name="Bucher G."/>
        </authorList>
    </citation>
    <scope>NUCLEOTIDE SEQUENCE [LARGE SCALE GENOMIC DNA]</scope>
    <source>
        <strain evidence="1 2">Georgia GA2</strain>
    </source>
</reference>
<reference evidence="1 2" key="2">
    <citation type="journal article" date="2010" name="Nucleic Acids Res.">
        <title>BeetleBase in 2010: revisions to provide comprehensive genomic information for Tribolium castaneum.</title>
        <authorList>
            <person name="Kim H.S."/>
            <person name="Murphy T."/>
            <person name="Xia J."/>
            <person name="Caragea D."/>
            <person name="Park Y."/>
            <person name="Beeman R.W."/>
            <person name="Lorenzen M.D."/>
            <person name="Butcher S."/>
            <person name="Manak J.R."/>
            <person name="Brown S.J."/>
        </authorList>
    </citation>
    <scope>GENOME REANNOTATION</scope>
    <source>
        <strain evidence="1 2">Georgia GA2</strain>
    </source>
</reference>
<protein>
    <submittedName>
        <fullName evidence="1">Uncharacterized protein</fullName>
    </submittedName>
</protein>
<keyword evidence="2" id="KW-1185">Reference proteome</keyword>
<gene>
    <name evidence="1" type="primary">GLEAN_13852</name>
    <name evidence="1" type="ORF">TcasGA2_TC013852</name>
</gene>
<dbReference type="InParanoid" id="D6WNQ8"/>
<evidence type="ECO:0000313" key="1">
    <source>
        <dbReference type="EMBL" id="EFA03743.1"/>
    </source>
</evidence>
<dbReference type="Proteomes" id="UP000007266">
    <property type="component" value="Linkage group 5"/>
</dbReference>
<dbReference type="AlphaFoldDB" id="D6WNQ8"/>
<organism evidence="1 2">
    <name type="scientific">Tribolium castaneum</name>
    <name type="common">Red flour beetle</name>
    <dbReference type="NCBI Taxonomy" id="7070"/>
    <lineage>
        <taxon>Eukaryota</taxon>
        <taxon>Metazoa</taxon>
        <taxon>Ecdysozoa</taxon>
        <taxon>Arthropoda</taxon>
        <taxon>Hexapoda</taxon>
        <taxon>Insecta</taxon>
        <taxon>Pterygota</taxon>
        <taxon>Neoptera</taxon>
        <taxon>Endopterygota</taxon>
        <taxon>Coleoptera</taxon>
        <taxon>Polyphaga</taxon>
        <taxon>Cucujiformia</taxon>
        <taxon>Tenebrionidae</taxon>
        <taxon>Tenebrionidae incertae sedis</taxon>
        <taxon>Tribolium</taxon>
    </lineage>
</organism>
<dbReference type="HOGENOM" id="CLU_1995546_0_0_1"/>
<evidence type="ECO:0000313" key="2">
    <source>
        <dbReference type="Proteomes" id="UP000007266"/>
    </source>
</evidence>
<name>D6WNQ8_TRICA</name>